<dbReference type="EMBL" id="CP110421">
    <property type="protein sequence ID" value="WAQ80937.1"/>
    <property type="molecule type" value="Genomic_DNA"/>
</dbReference>
<dbReference type="RefSeq" id="XP_053016492.1">
    <property type="nucleotide sequence ID" value="XM_053165285.1"/>
</dbReference>
<dbReference type="Proteomes" id="UP001164743">
    <property type="component" value="Chromosome 1A"/>
</dbReference>
<reference evidence="1" key="1">
    <citation type="submission" date="2022-10" db="EMBL/GenBank/DDBJ databases">
        <title>Puccinia triticina Genome sequencing and assembly.</title>
        <authorList>
            <person name="Li C."/>
        </authorList>
    </citation>
    <scope>NUCLEOTIDE SEQUENCE</scope>
    <source>
        <strain evidence="1">Pt15</strain>
    </source>
</reference>
<evidence type="ECO:0000313" key="1">
    <source>
        <dbReference type="EMBL" id="WAQ80937.1"/>
    </source>
</evidence>
<protein>
    <submittedName>
        <fullName evidence="1">Uncharacterized protein</fullName>
    </submittedName>
</protein>
<name>A0ABY7CDN6_9BASI</name>
<keyword evidence="2" id="KW-1185">Reference proteome</keyword>
<organism evidence="1 2">
    <name type="scientific">Puccinia triticina</name>
    <dbReference type="NCBI Taxonomy" id="208348"/>
    <lineage>
        <taxon>Eukaryota</taxon>
        <taxon>Fungi</taxon>
        <taxon>Dikarya</taxon>
        <taxon>Basidiomycota</taxon>
        <taxon>Pucciniomycotina</taxon>
        <taxon>Pucciniomycetes</taxon>
        <taxon>Pucciniales</taxon>
        <taxon>Pucciniaceae</taxon>
        <taxon>Puccinia</taxon>
    </lineage>
</organism>
<evidence type="ECO:0000313" key="2">
    <source>
        <dbReference type="Proteomes" id="UP001164743"/>
    </source>
</evidence>
<accession>A0ABY7CDN6</accession>
<dbReference type="GeneID" id="77806180"/>
<proteinExistence type="predicted"/>
<sequence>MPLATQPMHKLDLDCQTVESKTPNTPTRKTSNALARYPVIASWSIAFEDPSNTPAEHERSFKKDQKPSKFLPGLAQRSVMSADHYWTF</sequence>
<gene>
    <name evidence="1" type="ORF">PtA15_1A275</name>
</gene>